<dbReference type="PANTHER" id="PTHR31234:SF42">
    <property type="entry name" value="LATE EMBRYOGENESIS ABUNDANT (LEA) HYDROXYPROLINE-RICH GLYCOPROTEIN FAMILY"/>
    <property type="match status" value="1"/>
</dbReference>
<evidence type="ECO:0000256" key="1">
    <source>
        <dbReference type="ARBA" id="ARBA00004370"/>
    </source>
</evidence>
<dbReference type="EMBL" id="LSRQ01007021">
    <property type="protein sequence ID" value="OAY65324.1"/>
    <property type="molecule type" value="Genomic_DNA"/>
</dbReference>
<dbReference type="AlphaFoldDB" id="A0A199UKR3"/>
<evidence type="ECO:0000313" key="6">
    <source>
        <dbReference type="Proteomes" id="UP000515123"/>
    </source>
</evidence>
<evidence type="ECO:0000313" key="5">
    <source>
        <dbReference type="Proteomes" id="UP000092600"/>
    </source>
</evidence>
<sequence>MQTDQNKQQGKSQLPAHHYSELTQQQIGMTMAPTPTSSAPGGRMKRLSVSSKLLQRWIMYCVAAFCIILSLAVILGGVAVLAIFLAYRPRGPRLDIPTATLNAAYLDSPGPSLNADLTFLANLSNPNRRIDLKFSYLQIDLYFQSTLIATQAVPPFAERRGESVLRHVDMLSSEVALPPDAANVWQNGTAPGGDGVSLRLMGKFRTRMVIGGWLRYTYWARVHCDLMVGPPPAGALLGRQC</sequence>
<dbReference type="GO" id="GO:0005886">
    <property type="term" value="C:plasma membrane"/>
    <property type="evidence" value="ECO:0007669"/>
    <property type="project" value="TreeGrafter"/>
</dbReference>
<keyword evidence="6" id="KW-1185">Reference proteome</keyword>
<dbReference type="InterPro" id="IPR044839">
    <property type="entry name" value="NDR1-like"/>
</dbReference>
<feature type="transmembrane region" description="Helical" evidence="3">
    <location>
        <begin position="57"/>
        <end position="87"/>
    </location>
</feature>
<organism evidence="4 5">
    <name type="scientific">Ananas comosus</name>
    <name type="common">Pineapple</name>
    <name type="synonym">Ananas ananas</name>
    <dbReference type="NCBI Taxonomy" id="4615"/>
    <lineage>
        <taxon>Eukaryota</taxon>
        <taxon>Viridiplantae</taxon>
        <taxon>Streptophyta</taxon>
        <taxon>Embryophyta</taxon>
        <taxon>Tracheophyta</taxon>
        <taxon>Spermatophyta</taxon>
        <taxon>Magnoliopsida</taxon>
        <taxon>Liliopsida</taxon>
        <taxon>Poales</taxon>
        <taxon>Bromeliaceae</taxon>
        <taxon>Bromelioideae</taxon>
        <taxon>Ananas</taxon>
    </lineage>
</organism>
<dbReference type="RefSeq" id="XP_020089302.1">
    <property type="nucleotide sequence ID" value="XM_020233713.1"/>
</dbReference>
<dbReference type="STRING" id="4615.A0A199UKR3"/>
<comment type="subcellular location">
    <subcellularLocation>
        <location evidence="1">Membrane</location>
    </subcellularLocation>
</comment>
<evidence type="ECO:0000256" key="3">
    <source>
        <dbReference type="SAM" id="Phobius"/>
    </source>
</evidence>
<proteinExistence type="predicted"/>
<evidence type="ECO:0000313" key="7">
    <source>
        <dbReference type="RefSeq" id="XP_020089302.1"/>
    </source>
</evidence>
<dbReference type="GO" id="GO:0098542">
    <property type="term" value="P:defense response to other organism"/>
    <property type="evidence" value="ECO:0007669"/>
    <property type="project" value="InterPro"/>
</dbReference>
<dbReference type="PANTHER" id="PTHR31234">
    <property type="entry name" value="LATE EMBRYOGENESIS ABUNDANT (LEA) HYDROXYPROLINE-RICH GLYCOPROTEIN FAMILY"/>
    <property type="match status" value="1"/>
</dbReference>
<protein>
    <submittedName>
        <fullName evidence="7">Uncharacterized protein At1g08160-like</fullName>
    </submittedName>
</protein>
<accession>A0A199UKR3</accession>
<gene>
    <name evidence="7" type="primary">LOC109710906</name>
    <name evidence="4" type="ORF">ACMD2_06065</name>
</gene>
<keyword evidence="3" id="KW-1133">Transmembrane helix</keyword>
<dbReference type="GeneID" id="109710906"/>
<dbReference type="OrthoDB" id="1924574at2759"/>
<evidence type="ECO:0000313" key="4">
    <source>
        <dbReference type="EMBL" id="OAY65324.1"/>
    </source>
</evidence>
<reference evidence="4 5" key="1">
    <citation type="journal article" date="2016" name="DNA Res.">
        <title>The draft genome of MD-2 pineapple using hybrid error correction of long reads.</title>
        <authorList>
            <person name="Redwan R.M."/>
            <person name="Saidin A."/>
            <person name="Kumar S.V."/>
        </authorList>
    </citation>
    <scope>NUCLEOTIDE SEQUENCE [LARGE SCALE GENOMIC DNA]</scope>
    <source>
        <strain evidence="5">cv. MD2</strain>
        <tissue evidence="4">Leaf</tissue>
    </source>
</reference>
<keyword evidence="3" id="KW-0812">Transmembrane</keyword>
<dbReference type="Proteomes" id="UP000515123">
    <property type="component" value="Linkage group 5"/>
</dbReference>
<evidence type="ECO:0000256" key="2">
    <source>
        <dbReference type="ARBA" id="ARBA00023136"/>
    </source>
</evidence>
<dbReference type="Proteomes" id="UP000092600">
    <property type="component" value="Unassembled WGS sequence"/>
</dbReference>
<keyword evidence="2 3" id="KW-0472">Membrane</keyword>
<name>A0A199UKR3_ANACO</name>
<reference evidence="7" key="2">
    <citation type="submission" date="2025-04" db="UniProtKB">
        <authorList>
            <consortium name="RefSeq"/>
        </authorList>
    </citation>
    <scope>IDENTIFICATION</scope>
    <source>
        <tissue evidence="7">Leaf</tissue>
    </source>
</reference>